<keyword evidence="4" id="KW-0677">Repeat</keyword>
<evidence type="ECO:0000256" key="4">
    <source>
        <dbReference type="ARBA" id="ARBA00022737"/>
    </source>
</evidence>
<dbReference type="PROSITE" id="PS50082">
    <property type="entry name" value="WD_REPEATS_2"/>
    <property type="match status" value="1"/>
</dbReference>
<dbReference type="InterPro" id="IPR015943">
    <property type="entry name" value="WD40/YVTN_repeat-like_dom_sf"/>
</dbReference>
<evidence type="ECO:0000256" key="6">
    <source>
        <dbReference type="ARBA" id="ARBA00025767"/>
    </source>
</evidence>
<organism evidence="9 10">
    <name type="scientific">Microtus ochrogaster</name>
    <name type="common">Prairie vole</name>
    <dbReference type="NCBI Taxonomy" id="79684"/>
    <lineage>
        <taxon>Eukaryota</taxon>
        <taxon>Metazoa</taxon>
        <taxon>Chordata</taxon>
        <taxon>Craniata</taxon>
        <taxon>Vertebrata</taxon>
        <taxon>Euteleostomi</taxon>
        <taxon>Mammalia</taxon>
        <taxon>Eutheria</taxon>
        <taxon>Euarchontoglires</taxon>
        <taxon>Glires</taxon>
        <taxon>Rodentia</taxon>
        <taxon>Myomorpha</taxon>
        <taxon>Muroidea</taxon>
        <taxon>Cricetidae</taxon>
        <taxon>Arvicolinae</taxon>
        <taxon>Microtus</taxon>
    </lineage>
</organism>
<evidence type="ECO:0000313" key="10">
    <source>
        <dbReference type="RefSeq" id="XP_013203007.2"/>
    </source>
</evidence>
<evidence type="ECO:0000256" key="8">
    <source>
        <dbReference type="SAM" id="MobiDB-lite"/>
    </source>
</evidence>
<dbReference type="RefSeq" id="XP_013203007.2">
    <property type="nucleotide sequence ID" value="XM_013347553.2"/>
</dbReference>
<feature type="region of interest" description="Disordered" evidence="8">
    <location>
        <begin position="279"/>
        <end position="315"/>
    </location>
</feature>
<feature type="repeat" description="WD" evidence="7">
    <location>
        <begin position="478"/>
        <end position="512"/>
    </location>
</feature>
<dbReference type="InterPro" id="IPR001680">
    <property type="entry name" value="WD40_rpt"/>
</dbReference>
<feature type="region of interest" description="Disordered" evidence="8">
    <location>
        <begin position="23"/>
        <end position="42"/>
    </location>
</feature>
<dbReference type="InterPro" id="IPR045161">
    <property type="entry name" value="Utp18"/>
</dbReference>
<dbReference type="Pfam" id="PF00400">
    <property type="entry name" value="WD40"/>
    <property type="match status" value="1"/>
</dbReference>
<dbReference type="Gene3D" id="2.130.10.10">
    <property type="entry name" value="YVTN repeat-like/Quinoprotein amine dehydrogenase"/>
    <property type="match status" value="1"/>
</dbReference>
<keyword evidence="9" id="KW-1185">Reference proteome</keyword>
<evidence type="ECO:0000256" key="3">
    <source>
        <dbReference type="ARBA" id="ARBA00022574"/>
    </source>
</evidence>
<keyword evidence="3 7" id="KW-0853">WD repeat</keyword>
<dbReference type="SMART" id="SM00320">
    <property type="entry name" value="WD40"/>
    <property type="match status" value="7"/>
</dbReference>
<feature type="region of interest" description="Disordered" evidence="8">
    <location>
        <begin position="199"/>
        <end position="231"/>
    </location>
</feature>
<comment type="similarity">
    <text evidence="6">Belongs to the WD repeat UTP18 family.</text>
</comment>
<dbReference type="InterPro" id="IPR019775">
    <property type="entry name" value="WD40_repeat_CS"/>
</dbReference>
<feature type="compositionally biased region" description="Low complexity" evidence="8">
    <location>
        <begin position="129"/>
        <end position="154"/>
    </location>
</feature>
<keyword evidence="5" id="KW-0539">Nucleus</keyword>
<feature type="compositionally biased region" description="Basic and acidic residues" evidence="8">
    <location>
        <begin position="96"/>
        <end position="108"/>
    </location>
</feature>
<dbReference type="SUPFAM" id="SSF50978">
    <property type="entry name" value="WD40 repeat-like"/>
    <property type="match status" value="1"/>
</dbReference>
<evidence type="ECO:0000256" key="5">
    <source>
        <dbReference type="ARBA" id="ARBA00023242"/>
    </source>
</evidence>
<proteinExistence type="inferred from homology"/>
<accession>A0ABM1AJE1</accession>
<reference evidence="10" key="1">
    <citation type="submission" date="2025-08" db="UniProtKB">
        <authorList>
            <consortium name="RefSeq"/>
        </authorList>
    </citation>
    <scope>IDENTIFICATION</scope>
</reference>
<sequence>MLPLRSCVGKIFHSSHAASPYTRKIGLPRGTPTRGGAAGLSASDVAREWRSRGSRRRRLLPAPWGWAAAVSQTPWHMRSGAPRERLRFSSALGMPPERRSRTKAERRAGTMPGRQARPGSGGTPRKAARSSQRAPQAGQRAAPRAVTAAAAAAAAEEEESRLRQRNRLVLEDDKPAAERCLEQLVFGDVEEDEDALLRRLRSSRGQRQGSSGDSEVEDEAKDNLPTQKKPVWVDEDDEDEEIVDMVNNRFRKDIMKNASESKLSKDKLQKRLKEEFQHAMGGVPDWAEPGHKRRKSSDDESESEEDEDDLLQRTGNFISTSTSLPRGILKMKNCRPANAERPTTARISSVQFHPGAQVVMVSGVDNAISLFQVDGKTNPKIQSIYLEKFPIFKACFSANGEELLATSVHSKVLYVYDMLAGKLVPVHQVRGMKEKIVKRFEVSPDGSFLLISGIAGFSHLLSMKTKELIGSMKINGRIAASTFSSDSKKIYASSENGEVYVWDVNSRKCINRFLDEGSLYGLSIAASKNGQYVACGSKSGVVNIYSQDSCLQQTNPKPIKAIMNLVTGVTSLTFNPTTEILAVASRKMKEAIRLVHLPSCTVFSNFPVFKKSAISRVQTMDFSPRGGYFALGNERGKALLYRLHHYSDF</sequence>
<evidence type="ECO:0000256" key="2">
    <source>
        <dbReference type="ARBA" id="ARBA00022552"/>
    </source>
</evidence>
<dbReference type="GeneID" id="101991254"/>
<evidence type="ECO:0000313" key="9">
    <source>
        <dbReference type="Proteomes" id="UP000694915"/>
    </source>
</evidence>
<name>A0ABM1AJE1_MICOH</name>
<feature type="compositionally biased region" description="Acidic residues" evidence="8">
    <location>
        <begin position="299"/>
        <end position="309"/>
    </location>
</feature>
<comment type="subcellular location">
    <subcellularLocation>
        <location evidence="1">Nucleus</location>
        <location evidence="1">Nucleolus</location>
    </subcellularLocation>
</comment>
<evidence type="ECO:0000256" key="1">
    <source>
        <dbReference type="ARBA" id="ARBA00004604"/>
    </source>
</evidence>
<dbReference type="InterPro" id="IPR036322">
    <property type="entry name" value="WD40_repeat_dom_sf"/>
</dbReference>
<dbReference type="Proteomes" id="UP000694915">
    <property type="component" value="Chromosome 7"/>
</dbReference>
<protein>
    <submittedName>
        <fullName evidence="10">U3 small nucleolar RNA-associated protein 18 homolog</fullName>
    </submittedName>
</protein>
<dbReference type="PANTHER" id="PTHR18359:SF0">
    <property type="entry name" value="U3 SMALL NUCLEOLAR RNA-ASSOCIATED PROTEIN 18 HOMOLOG"/>
    <property type="match status" value="1"/>
</dbReference>
<feature type="region of interest" description="Disordered" evidence="8">
    <location>
        <begin position="86"/>
        <end position="163"/>
    </location>
</feature>
<evidence type="ECO:0000256" key="7">
    <source>
        <dbReference type="PROSITE-ProRule" id="PRU00221"/>
    </source>
</evidence>
<gene>
    <name evidence="10" type="primary">Utp18</name>
</gene>
<keyword evidence="2" id="KW-0698">rRNA processing</keyword>
<dbReference type="PANTHER" id="PTHR18359">
    <property type="entry name" value="WD-REPEAT PROTEIN-RELATED"/>
    <property type="match status" value="1"/>
</dbReference>
<dbReference type="PROSITE" id="PS00678">
    <property type="entry name" value="WD_REPEATS_1"/>
    <property type="match status" value="1"/>
</dbReference>